<sequence length="235" mass="25783">MSITFNQNMQHKAAVFSGIALLIMTFAAFFTYGYVHSSLVIEGDAINTLENIQASQSLFQLEILGWLLIIVADLIVSLGFYLFLKPFHRQYALLAGWLRLLYTVVLAIAVSHLVSANSIVQGPAIGSSLDLTAEQAMGSITAFEATWSFGLIIFGLHLVTVGLIALKTKKIPKILSILIVIAGFSYTLVHFMYNFTPQLESLVGVLELILMAPMFIGELGFGIWLLIVGRKLQAN</sequence>
<dbReference type="EMBL" id="FMWL01000009">
    <property type="protein sequence ID" value="SCZ79846.1"/>
    <property type="molecule type" value="Genomic_DNA"/>
</dbReference>
<feature type="transmembrane region" description="Helical" evidence="1">
    <location>
        <begin position="91"/>
        <end position="114"/>
    </location>
</feature>
<evidence type="ECO:0000313" key="2">
    <source>
        <dbReference type="EMBL" id="SCZ79846.1"/>
    </source>
</evidence>
<feature type="transmembrane region" description="Helical" evidence="1">
    <location>
        <begin position="173"/>
        <end position="193"/>
    </location>
</feature>
<feature type="transmembrane region" description="Helical" evidence="1">
    <location>
        <begin position="147"/>
        <end position="166"/>
    </location>
</feature>
<feature type="transmembrane region" description="Helical" evidence="1">
    <location>
        <begin position="205"/>
        <end position="227"/>
    </location>
</feature>
<name>A0A1G5S0N7_9FIRM</name>
<keyword evidence="3" id="KW-1185">Reference proteome</keyword>
<gene>
    <name evidence="2" type="ORF">SAMN03080599_01971</name>
</gene>
<feature type="transmembrane region" description="Helical" evidence="1">
    <location>
        <begin position="63"/>
        <end position="84"/>
    </location>
</feature>
<keyword evidence="1" id="KW-0812">Transmembrane</keyword>
<dbReference type="RefSeq" id="WP_092591012.1">
    <property type="nucleotide sequence ID" value="NZ_FMWL01000009.1"/>
</dbReference>
<dbReference type="Proteomes" id="UP000199208">
    <property type="component" value="Unassembled WGS sequence"/>
</dbReference>
<dbReference type="OrthoDB" id="7060422at2"/>
<dbReference type="AlphaFoldDB" id="A0A1G5S0N7"/>
<dbReference type="Pfam" id="PF14329">
    <property type="entry name" value="DUF4386"/>
    <property type="match status" value="1"/>
</dbReference>
<reference evidence="2 3" key="1">
    <citation type="submission" date="2016-10" db="EMBL/GenBank/DDBJ databases">
        <authorList>
            <person name="de Groot N.N."/>
        </authorList>
    </citation>
    <scope>NUCLEOTIDE SEQUENCE [LARGE SCALE GENOMIC DNA]</scope>
    <source>
        <strain evidence="2 3">DSM 2784</strain>
    </source>
</reference>
<feature type="transmembrane region" description="Helical" evidence="1">
    <location>
        <begin position="12"/>
        <end position="35"/>
    </location>
</feature>
<organism evidence="2 3">
    <name type="scientific">Acidaminobacter hydrogenoformans DSM 2784</name>
    <dbReference type="NCBI Taxonomy" id="1120920"/>
    <lineage>
        <taxon>Bacteria</taxon>
        <taxon>Bacillati</taxon>
        <taxon>Bacillota</taxon>
        <taxon>Clostridia</taxon>
        <taxon>Peptostreptococcales</taxon>
        <taxon>Acidaminobacteraceae</taxon>
        <taxon>Acidaminobacter</taxon>
    </lineage>
</organism>
<dbReference type="InterPro" id="IPR025495">
    <property type="entry name" value="DUF4386"/>
</dbReference>
<evidence type="ECO:0008006" key="4">
    <source>
        <dbReference type="Google" id="ProtNLM"/>
    </source>
</evidence>
<keyword evidence="1" id="KW-1133">Transmembrane helix</keyword>
<evidence type="ECO:0000313" key="3">
    <source>
        <dbReference type="Proteomes" id="UP000199208"/>
    </source>
</evidence>
<protein>
    <recommendedName>
        <fullName evidence="4">DUF4386 domain-containing protein</fullName>
    </recommendedName>
</protein>
<accession>A0A1G5S0N7</accession>
<dbReference type="STRING" id="1120920.SAMN03080599_01971"/>
<keyword evidence="1" id="KW-0472">Membrane</keyword>
<evidence type="ECO:0000256" key="1">
    <source>
        <dbReference type="SAM" id="Phobius"/>
    </source>
</evidence>
<proteinExistence type="predicted"/>